<dbReference type="PANTHER" id="PTHR43547">
    <property type="entry name" value="TWO-COMPONENT HISTIDINE KINASE"/>
    <property type="match status" value="1"/>
</dbReference>
<dbReference type="Pfam" id="PF00072">
    <property type="entry name" value="Response_reg"/>
    <property type="match status" value="1"/>
</dbReference>
<dbReference type="PROSITE" id="PS00041">
    <property type="entry name" value="HTH_ARAC_FAMILY_1"/>
    <property type="match status" value="1"/>
</dbReference>
<dbReference type="GO" id="GO:0000155">
    <property type="term" value="F:phosphorelay sensor kinase activity"/>
    <property type="evidence" value="ECO:0007669"/>
    <property type="project" value="InterPro"/>
</dbReference>
<dbReference type="SUPFAM" id="SSF46689">
    <property type="entry name" value="Homeodomain-like"/>
    <property type="match status" value="1"/>
</dbReference>
<feature type="modified residue" description="4-aspartylphosphate" evidence="12">
    <location>
        <position position="1161"/>
    </location>
</feature>
<dbReference type="CDD" id="cd16922">
    <property type="entry name" value="HATPase_EvgS-ArcB-TorS-like"/>
    <property type="match status" value="1"/>
</dbReference>
<evidence type="ECO:0000256" key="10">
    <source>
        <dbReference type="ARBA" id="ARBA00023125"/>
    </source>
</evidence>
<dbReference type="SUPFAM" id="SSF50998">
    <property type="entry name" value="Quinoprotein alcohol dehydrogenase-like"/>
    <property type="match status" value="1"/>
</dbReference>
<keyword evidence="5" id="KW-0547">Nucleotide-binding</keyword>
<evidence type="ECO:0000313" key="17">
    <source>
        <dbReference type="Proteomes" id="UP000290407"/>
    </source>
</evidence>
<dbReference type="InterPro" id="IPR001789">
    <property type="entry name" value="Sig_transdc_resp-reg_receiver"/>
</dbReference>
<keyword evidence="3 12" id="KW-0597">Phosphoprotein</keyword>
<keyword evidence="7" id="KW-0067">ATP-binding</keyword>
<dbReference type="CDD" id="cd17574">
    <property type="entry name" value="REC_OmpR"/>
    <property type="match status" value="1"/>
</dbReference>
<dbReference type="Gene3D" id="2.130.10.10">
    <property type="entry name" value="YVTN repeat-like/Quinoprotein amine dehydrogenase"/>
    <property type="match status" value="3"/>
</dbReference>
<keyword evidence="17" id="KW-1185">Reference proteome</keyword>
<evidence type="ECO:0000256" key="3">
    <source>
        <dbReference type="ARBA" id="ARBA00022553"/>
    </source>
</evidence>
<evidence type="ECO:0000256" key="7">
    <source>
        <dbReference type="ARBA" id="ARBA00022840"/>
    </source>
</evidence>
<dbReference type="PRINTS" id="PR00344">
    <property type="entry name" value="BCTRLSENSOR"/>
</dbReference>
<dbReference type="FunFam" id="2.60.40.10:FF:000791">
    <property type="entry name" value="Two-component system sensor histidine kinase/response regulator"/>
    <property type="match status" value="1"/>
</dbReference>
<dbReference type="InterPro" id="IPR011123">
    <property type="entry name" value="Y_Y_Y"/>
</dbReference>
<dbReference type="EMBL" id="SBLB01000005">
    <property type="protein sequence ID" value="RYC68485.1"/>
    <property type="molecule type" value="Genomic_DNA"/>
</dbReference>
<dbReference type="Gene3D" id="2.60.40.10">
    <property type="entry name" value="Immunoglobulins"/>
    <property type="match status" value="1"/>
</dbReference>
<dbReference type="SUPFAM" id="SSF55874">
    <property type="entry name" value="ATPase domain of HSP90 chaperone/DNA topoisomerase II/histidine kinase"/>
    <property type="match status" value="1"/>
</dbReference>
<dbReference type="SMART" id="SM00448">
    <property type="entry name" value="REC"/>
    <property type="match status" value="1"/>
</dbReference>
<dbReference type="Pfam" id="PF00512">
    <property type="entry name" value="HisKA"/>
    <property type="match status" value="1"/>
</dbReference>
<evidence type="ECO:0000256" key="9">
    <source>
        <dbReference type="ARBA" id="ARBA00023015"/>
    </source>
</evidence>
<dbReference type="EC" id="2.7.13.3" evidence="2"/>
<dbReference type="PROSITE" id="PS01124">
    <property type="entry name" value="HTH_ARAC_FAMILY_2"/>
    <property type="match status" value="1"/>
</dbReference>
<dbReference type="Pfam" id="PF12833">
    <property type="entry name" value="HTH_18"/>
    <property type="match status" value="1"/>
</dbReference>
<dbReference type="InterPro" id="IPR015943">
    <property type="entry name" value="WD40/YVTN_repeat-like_dom_sf"/>
</dbReference>
<dbReference type="InterPro" id="IPR018062">
    <property type="entry name" value="HTH_AraC-typ_CS"/>
</dbReference>
<dbReference type="InterPro" id="IPR005467">
    <property type="entry name" value="His_kinase_dom"/>
</dbReference>
<dbReference type="PROSITE" id="PS50109">
    <property type="entry name" value="HIS_KIN"/>
    <property type="match status" value="1"/>
</dbReference>
<dbReference type="InterPro" id="IPR018060">
    <property type="entry name" value="HTH_AraC"/>
</dbReference>
<dbReference type="Pfam" id="PF07494">
    <property type="entry name" value="Reg_prop"/>
    <property type="match status" value="1"/>
</dbReference>
<dbReference type="InterPro" id="IPR011006">
    <property type="entry name" value="CheY-like_superfamily"/>
</dbReference>
<dbReference type="InterPro" id="IPR036097">
    <property type="entry name" value="HisK_dim/P_sf"/>
</dbReference>
<evidence type="ECO:0000256" key="6">
    <source>
        <dbReference type="ARBA" id="ARBA00022777"/>
    </source>
</evidence>
<evidence type="ECO:0000313" key="16">
    <source>
        <dbReference type="EMBL" id="RYC68485.1"/>
    </source>
</evidence>
<dbReference type="InterPro" id="IPR009057">
    <property type="entry name" value="Homeodomain-like_sf"/>
</dbReference>
<dbReference type="FunFam" id="1.10.287.130:FF:000045">
    <property type="entry name" value="Two-component system sensor histidine kinase/response regulator"/>
    <property type="match status" value="1"/>
</dbReference>
<evidence type="ECO:0000259" key="15">
    <source>
        <dbReference type="PROSITE" id="PS50110"/>
    </source>
</evidence>
<comment type="catalytic activity">
    <reaction evidence="1">
        <text>ATP + protein L-histidine = ADP + protein N-phospho-L-histidine.</text>
        <dbReference type="EC" id="2.7.13.3"/>
    </reaction>
</comment>
<dbReference type="CDD" id="cd00082">
    <property type="entry name" value="HisKA"/>
    <property type="match status" value="1"/>
</dbReference>
<proteinExistence type="predicted"/>
<dbReference type="InterPro" id="IPR013783">
    <property type="entry name" value="Ig-like_fold"/>
</dbReference>
<feature type="domain" description="Response regulatory" evidence="15">
    <location>
        <begin position="1113"/>
        <end position="1228"/>
    </location>
</feature>
<dbReference type="InterPro" id="IPR003594">
    <property type="entry name" value="HATPase_dom"/>
</dbReference>
<dbReference type="Gene3D" id="1.10.10.60">
    <property type="entry name" value="Homeodomain-like"/>
    <property type="match status" value="1"/>
</dbReference>
<reference evidence="16 17" key="1">
    <citation type="submission" date="2019-01" db="EMBL/GenBank/DDBJ databases">
        <title>Spirosoma flava sp. nov., a propanil-degrading bacterium isolated from herbicide-contaminated soil.</title>
        <authorList>
            <person name="Zhang L."/>
            <person name="Jiang J.-D."/>
        </authorList>
    </citation>
    <scope>NUCLEOTIDE SEQUENCE [LARGE SCALE GENOMIC DNA]</scope>
    <source>
        <strain evidence="16 17">TY50</strain>
    </source>
</reference>
<keyword evidence="4" id="KW-0808">Transferase</keyword>
<evidence type="ECO:0000256" key="11">
    <source>
        <dbReference type="ARBA" id="ARBA00023163"/>
    </source>
</evidence>
<evidence type="ECO:0000256" key="1">
    <source>
        <dbReference type="ARBA" id="ARBA00000085"/>
    </source>
</evidence>
<dbReference type="SUPFAM" id="SSF47384">
    <property type="entry name" value="Homodimeric domain of signal transducing histidine kinase"/>
    <property type="match status" value="1"/>
</dbReference>
<dbReference type="PROSITE" id="PS50110">
    <property type="entry name" value="RESPONSE_REGULATORY"/>
    <property type="match status" value="1"/>
</dbReference>
<dbReference type="GO" id="GO:0005524">
    <property type="term" value="F:ATP binding"/>
    <property type="evidence" value="ECO:0007669"/>
    <property type="project" value="UniProtKB-KW"/>
</dbReference>
<keyword evidence="9" id="KW-0805">Transcription regulation</keyword>
<evidence type="ECO:0000256" key="4">
    <source>
        <dbReference type="ARBA" id="ARBA00022679"/>
    </source>
</evidence>
<protein>
    <recommendedName>
        <fullName evidence="2">histidine kinase</fullName>
        <ecNumber evidence="2">2.7.13.3</ecNumber>
    </recommendedName>
</protein>
<dbReference type="SMART" id="SM00387">
    <property type="entry name" value="HATPase_c"/>
    <property type="match status" value="1"/>
</dbReference>
<evidence type="ECO:0000259" key="14">
    <source>
        <dbReference type="PROSITE" id="PS50109"/>
    </source>
</evidence>
<dbReference type="InterPro" id="IPR003661">
    <property type="entry name" value="HisK_dim/P_dom"/>
</dbReference>
<gene>
    <name evidence="16" type="ORF">EQG79_19210</name>
</gene>
<dbReference type="InterPro" id="IPR004358">
    <property type="entry name" value="Sig_transdc_His_kin-like_C"/>
</dbReference>
<dbReference type="GO" id="GO:0003700">
    <property type="term" value="F:DNA-binding transcription factor activity"/>
    <property type="evidence" value="ECO:0007669"/>
    <property type="project" value="InterPro"/>
</dbReference>
<keyword evidence="10" id="KW-0238">DNA-binding</keyword>
<dbReference type="SUPFAM" id="SSF52172">
    <property type="entry name" value="CheY-like"/>
    <property type="match status" value="1"/>
</dbReference>
<evidence type="ECO:0000256" key="5">
    <source>
        <dbReference type="ARBA" id="ARBA00022741"/>
    </source>
</evidence>
<organism evidence="16 17">
    <name type="scientific">Spirosoma sordidisoli</name>
    <dbReference type="NCBI Taxonomy" id="2502893"/>
    <lineage>
        <taxon>Bacteria</taxon>
        <taxon>Pseudomonadati</taxon>
        <taxon>Bacteroidota</taxon>
        <taxon>Cytophagia</taxon>
        <taxon>Cytophagales</taxon>
        <taxon>Cytophagaceae</taxon>
        <taxon>Spirosoma</taxon>
    </lineage>
</organism>
<feature type="domain" description="HTH araC/xylS-type" evidence="13">
    <location>
        <begin position="1263"/>
        <end position="1362"/>
    </location>
</feature>
<keyword evidence="6 16" id="KW-0418">Kinase</keyword>
<dbReference type="PANTHER" id="PTHR43547:SF2">
    <property type="entry name" value="HYBRID SIGNAL TRANSDUCTION HISTIDINE KINASE C"/>
    <property type="match status" value="1"/>
</dbReference>
<comment type="caution">
    <text evidence="16">The sequence shown here is derived from an EMBL/GenBank/DDBJ whole genome shotgun (WGS) entry which is preliminary data.</text>
</comment>
<dbReference type="InterPro" id="IPR036890">
    <property type="entry name" value="HATPase_C_sf"/>
</dbReference>
<dbReference type="SMART" id="SM00342">
    <property type="entry name" value="HTH_ARAC"/>
    <property type="match status" value="1"/>
</dbReference>
<keyword evidence="8" id="KW-0902">Two-component regulatory system</keyword>
<dbReference type="SMART" id="SM00388">
    <property type="entry name" value="HisKA"/>
    <property type="match status" value="1"/>
</dbReference>
<dbReference type="GO" id="GO:0043565">
    <property type="term" value="F:sequence-specific DNA binding"/>
    <property type="evidence" value="ECO:0007669"/>
    <property type="project" value="InterPro"/>
</dbReference>
<sequence length="1367" mass="154512">MRFLYLLVCLPLLSFGQPKGWQELTISDGLSQGMIFDLKQDRKGFIWIATKDGLNRYDGHNFTVFTHDPYNDFTLSDNSCSTLLIDRHQRLWVGTVNKGLNLFDDRTQRFYHIDISDQAAPDAGNYEICLLTEDPAGNIWVGTDKNKVFKVSLPAPLQAHYPDRPNVTRQVSISPVALDRADINTENNTNYVSFHPNGEAFVCTSDAIYAINWQRPAGATKLPAFDPASVDMHSMYEDPAHQFRFVTYSDRIVGWYRGQRKTIWLPGKDYFSVKLRPIDSLQVAVATTDHLWILSPAALFGQDSLSARTAFAQLPPNLYSVTNLMKDRTDNIWIGTSGYGLRKFNPRIKSFQTYLPRTSLSGLYVDRQGRTYVRYTYAYARLDRATNQMLPFLDADLPAADKRQRYLMQDRRGDFWASNVNFQTHEASLIRFSGNGQLIKKYPLPAQADFGFYGNQTIEAKDGQLWLGCTNGQLLRFNPVTETFTVFSYQSLLPRSGAEIETYSLCEDRSGTLWIGTQQGLVKARHYQTKPAFSIYKNSKKDRHSLSNDFVLSVINDPRQPDRYLWVATKGGGLERLDKQTGQFMHITEEQGLPNKVVYGLLADEFGMLWMSTNRGLAQLDPQTLRFKTYTKADGLQDDEFNTSSYVRSPTGELLFGGVNGLTTFRASEVAGTSQKRPLIHIIGLRVNNKTVSVADPAAILTQTIDYTDRLELAHNQNLLTLEFSVMDFTNSAKNRYRYRMEGIDQDWVEAGTTRFANYAQLPDGYYTFRVMGSADGQTWSEPVALRIRIHPPVYRTWWAYLLYALAAGLLGWQLYRFQTQRWKLQQRLRFEQQEATRLAELDALKTRFFTTISHEFRTPLTLILGPLTDLKRRFQTESTVTLTQQTVALMERSSNRLLSLINQLLDLSKLEAGQFRPEPERGDIAAFFQLLAHSFDALARDRQIRLSFRQTATECWADFDADKIEKIVTNLLANALKFTPAGQDVCLTVSYPEPPRTDRLQLTVADTGIGIAPDHLPHIFERFYQADGKANRLYEGTGIGLALVSELVAVLGGTIDVASTHGAGTTFTVWLPLPSAGPPVPAQPVVVLPEPEPTAVPVLPEPAVPLGESADSLLIIDDNADIRAYVRSVFDDQYQIIEAEDGYDGLDKATALLPSLVICDLMMPRLDGFGFCQALKTQEATSHIPVVMLTARSTVEKRIEGFERGADDYLTKPFNRVELQTRVRNLIRQRQRLYEWFATRLSTPSASLLVPAPLTAEQRFIDRLTALVMQHLDDTDFSVEALAEAANLSRMQLHRKLKALTNSTATNFIRDIRLDQATRLLRQGDQSVTQVAYAVGFDNLSYFARVFQEKYGVLPSQYRKPGAATV</sequence>
<dbReference type="FunFam" id="3.30.565.10:FF:000037">
    <property type="entry name" value="Hybrid sensor histidine kinase/response regulator"/>
    <property type="match status" value="1"/>
</dbReference>
<accession>A0A4Q2ULV1</accession>
<name>A0A4Q2ULV1_9BACT</name>
<evidence type="ECO:0000256" key="2">
    <source>
        <dbReference type="ARBA" id="ARBA00012438"/>
    </source>
</evidence>
<dbReference type="RefSeq" id="WP_129603263.1">
    <property type="nucleotide sequence ID" value="NZ_SBLB01000005.1"/>
</dbReference>
<keyword evidence="11" id="KW-0804">Transcription</keyword>
<dbReference type="Gene3D" id="3.40.50.2300">
    <property type="match status" value="1"/>
</dbReference>
<dbReference type="Proteomes" id="UP000290407">
    <property type="component" value="Unassembled WGS sequence"/>
</dbReference>
<feature type="domain" description="Histidine kinase" evidence="14">
    <location>
        <begin position="852"/>
        <end position="1076"/>
    </location>
</feature>
<dbReference type="InterPro" id="IPR011047">
    <property type="entry name" value="Quinoprotein_ADH-like_sf"/>
</dbReference>
<dbReference type="InterPro" id="IPR011110">
    <property type="entry name" value="Reg_prop"/>
</dbReference>
<dbReference type="Pfam" id="PF07495">
    <property type="entry name" value="Y_Y_Y"/>
    <property type="match status" value="1"/>
</dbReference>
<evidence type="ECO:0000259" key="13">
    <source>
        <dbReference type="PROSITE" id="PS01124"/>
    </source>
</evidence>
<evidence type="ECO:0000256" key="8">
    <source>
        <dbReference type="ARBA" id="ARBA00023012"/>
    </source>
</evidence>
<dbReference type="Gene3D" id="1.10.287.130">
    <property type="match status" value="1"/>
</dbReference>
<dbReference type="Gene3D" id="3.30.565.10">
    <property type="entry name" value="Histidine kinase-like ATPase, C-terminal domain"/>
    <property type="match status" value="1"/>
</dbReference>
<evidence type="ECO:0000256" key="12">
    <source>
        <dbReference type="PROSITE-ProRule" id="PRU00169"/>
    </source>
</evidence>
<dbReference type="Pfam" id="PF02518">
    <property type="entry name" value="HATPase_c"/>
    <property type="match status" value="1"/>
</dbReference>